<evidence type="ECO:0000256" key="1">
    <source>
        <dbReference type="ARBA" id="ARBA00004651"/>
    </source>
</evidence>
<dbReference type="RefSeq" id="WP_145236596.1">
    <property type="nucleotide sequence ID" value="NZ_CP036273.1"/>
</dbReference>
<feature type="domain" description="ABC3 transporter permease C-terminal" evidence="7">
    <location>
        <begin position="364"/>
        <end position="470"/>
    </location>
</feature>
<evidence type="ECO:0000259" key="7">
    <source>
        <dbReference type="Pfam" id="PF02687"/>
    </source>
</evidence>
<feature type="transmembrane region" description="Helical" evidence="6">
    <location>
        <begin position="20"/>
        <end position="48"/>
    </location>
</feature>
<keyword evidence="2" id="KW-1003">Cell membrane</keyword>
<evidence type="ECO:0000256" key="3">
    <source>
        <dbReference type="ARBA" id="ARBA00022692"/>
    </source>
</evidence>
<dbReference type="Proteomes" id="UP000319576">
    <property type="component" value="Chromosome"/>
</dbReference>
<keyword evidence="9" id="KW-1185">Reference proteome</keyword>
<evidence type="ECO:0000256" key="5">
    <source>
        <dbReference type="ARBA" id="ARBA00023136"/>
    </source>
</evidence>
<dbReference type="InterPro" id="IPR003838">
    <property type="entry name" value="ABC3_permease_C"/>
</dbReference>
<organism evidence="8 9">
    <name type="scientific">Urbifossiella limnaea</name>
    <dbReference type="NCBI Taxonomy" id="2528023"/>
    <lineage>
        <taxon>Bacteria</taxon>
        <taxon>Pseudomonadati</taxon>
        <taxon>Planctomycetota</taxon>
        <taxon>Planctomycetia</taxon>
        <taxon>Gemmatales</taxon>
        <taxon>Gemmataceae</taxon>
        <taxon>Urbifossiella</taxon>
    </lineage>
</organism>
<keyword evidence="3 6" id="KW-0812">Transmembrane</keyword>
<gene>
    <name evidence="8" type="ORF">ETAA1_18490</name>
</gene>
<accession>A0A517XQW4</accession>
<feature type="transmembrane region" description="Helical" evidence="6">
    <location>
        <begin position="435"/>
        <end position="461"/>
    </location>
</feature>
<evidence type="ECO:0000256" key="4">
    <source>
        <dbReference type="ARBA" id="ARBA00022989"/>
    </source>
</evidence>
<evidence type="ECO:0000256" key="6">
    <source>
        <dbReference type="SAM" id="Phobius"/>
    </source>
</evidence>
<comment type="subcellular location">
    <subcellularLocation>
        <location evidence="1">Cell membrane</location>
        <topology evidence="1">Multi-pass membrane protein</topology>
    </subcellularLocation>
</comment>
<dbReference type="PANTHER" id="PTHR43738:SF3">
    <property type="entry name" value="ABC TRANSPORTER PERMEASE"/>
    <property type="match status" value="1"/>
</dbReference>
<feature type="transmembrane region" description="Helical" evidence="6">
    <location>
        <begin position="86"/>
        <end position="108"/>
    </location>
</feature>
<protein>
    <submittedName>
        <fullName evidence="8">FtsX-like permease family protein</fullName>
    </submittedName>
</protein>
<feature type="transmembrane region" description="Helical" evidence="6">
    <location>
        <begin position="401"/>
        <end position="428"/>
    </location>
</feature>
<evidence type="ECO:0000256" key="2">
    <source>
        <dbReference type="ARBA" id="ARBA00022475"/>
    </source>
</evidence>
<dbReference type="InterPro" id="IPR051125">
    <property type="entry name" value="ABC-4/HrtB_transporter"/>
</dbReference>
<reference evidence="8 9" key="1">
    <citation type="submission" date="2019-02" db="EMBL/GenBank/DDBJ databases">
        <title>Deep-cultivation of Planctomycetes and their phenomic and genomic characterization uncovers novel biology.</title>
        <authorList>
            <person name="Wiegand S."/>
            <person name="Jogler M."/>
            <person name="Boedeker C."/>
            <person name="Pinto D."/>
            <person name="Vollmers J."/>
            <person name="Rivas-Marin E."/>
            <person name="Kohn T."/>
            <person name="Peeters S.H."/>
            <person name="Heuer A."/>
            <person name="Rast P."/>
            <person name="Oberbeckmann S."/>
            <person name="Bunk B."/>
            <person name="Jeske O."/>
            <person name="Meyerdierks A."/>
            <person name="Storesund J.E."/>
            <person name="Kallscheuer N."/>
            <person name="Luecker S."/>
            <person name="Lage O.M."/>
            <person name="Pohl T."/>
            <person name="Merkel B.J."/>
            <person name="Hornburger P."/>
            <person name="Mueller R.-W."/>
            <person name="Bruemmer F."/>
            <person name="Labrenz M."/>
            <person name="Spormann A.M."/>
            <person name="Op den Camp H."/>
            <person name="Overmann J."/>
            <person name="Amann R."/>
            <person name="Jetten M.S.M."/>
            <person name="Mascher T."/>
            <person name="Medema M.H."/>
            <person name="Devos D.P."/>
            <person name="Kaster A.-K."/>
            <person name="Ovreas L."/>
            <person name="Rohde M."/>
            <person name="Galperin M.Y."/>
            <person name="Jogler C."/>
        </authorList>
    </citation>
    <scope>NUCLEOTIDE SEQUENCE [LARGE SCALE GENOMIC DNA]</scope>
    <source>
        <strain evidence="8 9">ETA_A1</strain>
    </source>
</reference>
<dbReference type="PANTHER" id="PTHR43738">
    <property type="entry name" value="ABC TRANSPORTER, MEMBRANE PROTEIN"/>
    <property type="match status" value="1"/>
</dbReference>
<proteinExistence type="predicted"/>
<evidence type="ECO:0000313" key="9">
    <source>
        <dbReference type="Proteomes" id="UP000319576"/>
    </source>
</evidence>
<name>A0A517XQW4_9BACT</name>
<keyword evidence="4 6" id="KW-1133">Transmembrane helix</keyword>
<evidence type="ECO:0000313" key="8">
    <source>
        <dbReference type="EMBL" id="QDU19910.1"/>
    </source>
</evidence>
<keyword evidence="5 6" id="KW-0472">Membrane</keyword>
<dbReference type="OrthoDB" id="9775474at2"/>
<feature type="transmembrane region" description="Helical" evidence="6">
    <location>
        <begin position="359"/>
        <end position="381"/>
    </location>
</feature>
<dbReference type="GO" id="GO:0005886">
    <property type="term" value="C:plasma membrane"/>
    <property type="evidence" value="ECO:0007669"/>
    <property type="project" value="UniProtKB-SubCell"/>
</dbReference>
<dbReference type="AlphaFoldDB" id="A0A517XQW4"/>
<dbReference type="KEGG" id="uli:ETAA1_18490"/>
<dbReference type="Pfam" id="PF02687">
    <property type="entry name" value="FtsX"/>
    <property type="match status" value="1"/>
</dbReference>
<sequence length="483" mass="52605">MYPTPDFSPTGFDLSLPLLTAYLLAATAGVLAFAALLGVVTLPVFFLFVYAAELVLARVSESGALAVKVLLMLFRGLRRSPLRTSLTYLALFVLTFVLTMIYTIITFIGRATAEKEANFKIIMTEKYSIPSMMPPGYEDRLKGIIDALPPDLRPVAGADDMIAWSFVGGTTDPSNPKPENALFMFCVEPRKIPLMMDGLERKDLTDAENAEMDRCVKLMEEDFRRIMVSPSRMKKMNVQVGQRLKLTSMGYKDVVFDFEIVGTLPDGKYEGVGFCSRSYLDAMLKSWSSAHNGEAHPLANKCVNLVWVRVPNRESYERIAAAVSEPKNFSAPAVKVETASAGIGTFMEAYKSIFNGMKYVLSPAMLVIMSLVVANAISISARERRTEMAVLKVLGFLPRHVAGLILGEALLVGAIAGGMSTLVAWGLLGNFKFQIAFLGAFIVPTEVLVIGPVLGMCVAFIGSIGPALSSKNVKVAEVFARQA</sequence>
<dbReference type="EMBL" id="CP036273">
    <property type="protein sequence ID" value="QDU19910.1"/>
    <property type="molecule type" value="Genomic_DNA"/>
</dbReference>